<dbReference type="Pfam" id="PF20789">
    <property type="entry name" value="4HBT_3C"/>
    <property type="match status" value="1"/>
</dbReference>
<dbReference type="CDD" id="cd00038">
    <property type="entry name" value="CAP_ED"/>
    <property type="match status" value="1"/>
</dbReference>
<comment type="similarity">
    <text evidence="3">Belongs to the C/M/P thioester hydrolase family.</text>
</comment>
<comment type="subcellular location">
    <subcellularLocation>
        <location evidence="1">Peroxisome matrix</location>
    </subcellularLocation>
</comment>
<comment type="catalytic activity">
    <reaction evidence="7">
        <text>a fatty acyl-CoA + H2O = a fatty acid + CoA + H(+)</text>
        <dbReference type="Rhea" id="RHEA:16781"/>
        <dbReference type="ChEBI" id="CHEBI:15377"/>
        <dbReference type="ChEBI" id="CHEBI:15378"/>
        <dbReference type="ChEBI" id="CHEBI:28868"/>
        <dbReference type="ChEBI" id="CHEBI:57287"/>
        <dbReference type="ChEBI" id="CHEBI:77636"/>
        <dbReference type="EC" id="3.1.2.20"/>
    </reaction>
</comment>
<evidence type="ECO:0000256" key="4">
    <source>
        <dbReference type="ARBA" id="ARBA00011881"/>
    </source>
</evidence>
<evidence type="ECO:0000259" key="9">
    <source>
        <dbReference type="PROSITE" id="PS50042"/>
    </source>
</evidence>
<reference evidence="10 11" key="1">
    <citation type="submission" date="2019-12" db="EMBL/GenBank/DDBJ databases">
        <authorList>
            <person name="Scholz U."/>
            <person name="Mascher M."/>
            <person name="Fiebig A."/>
        </authorList>
    </citation>
    <scope>NUCLEOTIDE SEQUENCE</scope>
</reference>
<dbReference type="CDD" id="cd03445">
    <property type="entry name" value="Thioesterase_II_repeat2"/>
    <property type="match status" value="1"/>
</dbReference>
<dbReference type="CDD" id="cd03444">
    <property type="entry name" value="Thioesterase_II_repeat1"/>
    <property type="match status" value="1"/>
</dbReference>
<organism evidence="10">
    <name type="scientific">Spirodela intermedia</name>
    <name type="common">Intermediate duckweed</name>
    <dbReference type="NCBI Taxonomy" id="51605"/>
    <lineage>
        <taxon>Eukaryota</taxon>
        <taxon>Viridiplantae</taxon>
        <taxon>Streptophyta</taxon>
        <taxon>Embryophyta</taxon>
        <taxon>Tracheophyta</taxon>
        <taxon>Spermatophyta</taxon>
        <taxon>Magnoliopsida</taxon>
        <taxon>Liliopsida</taxon>
        <taxon>Araceae</taxon>
        <taxon>Lemnoideae</taxon>
        <taxon>Spirodela</taxon>
    </lineage>
</organism>
<dbReference type="PANTHER" id="PTHR11066:SF34">
    <property type="entry name" value="ACYL-COENZYME A THIOESTERASE 8"/>
    <property type="match status" value="1"/>
</dbReference>
<dbReference type="PROSITE" id="PS50042">
    <property type="entry name" value="CNMP_BINDING_3"/>
    <property type="match status" value="1"/>
</dbReference>
<evidence type="ECO:0000256" key="2">
    <source>
        <dbReference type="ARBA" id="ARBA00004872"/>
    </source>
</evidence>
<dbReference type="EMBL" id="LR743597">
    <property type="protein sequence ID" value="CAA2627321.1"/>
    <property type="molecule type" value="Genomic_DNA"/>
</dbReference>
<dbReference type="FunFam" id="2.40.160.210:FF:000003">
    <property type="entry name" value="Acyl-CoA thioesterase II"/>
    <property type="match status" value="1"/>
</dbReference>
<dbReference type="EMBL" id="CACRZD030000010">
    <property type="protein sequence ID" value="CAA6666581.1"/>
    <property type="molecule type" value="Genomic_DNA"/>
</dbReference>
<dbReference type="InterPro" id="IPR049449">
    <property type="entry name" value="TesB_ACOT8-like_N"/>
</dbReference>
<dbReference type="Pfam" id="PF00027">
    <property type="entry name" value="cNMP_binding"/>
    <property type="match status" value="1"/>
</dbReference>
<keyword evidence="6" id="KW-0443">Lipid metabolism</keyword>
<dbReference type="InterPro" id="IPR049450">
    <property type="entry name" value="ACOT8-like_C"/>
</dbReference>
<evidence type="ECO:0000313" key="10">
    <source>
        <dbReference type="EMBL" id="CAA2627321.1"/>
    </source>
</evidence>
<dbReference type="Gene3D" id="2.60.120.10">
    <property type="entry name" value="Jelly Rolls"/>
    <property type="match status" value="1"/>
</dbReference>
<dbReference type="Proteomes" id="UP001189122">
    <property type="component" value="Unassembled WGS sequence"/>
</dbReference>
<dbReference type="InterPro" id="IPR018488">
    <property type="entry name" value="cNMP-bd_CS"/>
</dbReference>
<comment type="pathway">
    <text evidence="2">Lipid metabolism; fatty acid metabolism.</text>
</comment>
<protein>
    <recommendedName>
        <fullName evidence="8">acyl-CoA hydrolase</fullName>
        <ecNumber evidence="8">3.1.2.20</ecNumber>
    </recommendedName>
</protein>
<evidence type="ECO:0000256" key="8">
    <source>
        <dbReference type="ARBA" id="ARBA00038894"/>
    </source>
</evidence>
<dbReference type="InterPro" id="IPR029069">
    <property type="entry name" value="HotDog_dom_sf"/>
</dbReference>
<dbReference type="PANTHER" id="PTHR11066">
    <property type="entry name" value="ACYL-COA THIOESTERASE"/>
    <property type="match status" value="1"/>
</dbReference>
<dbReference type="InterPro" id="IPR042171">
    <property type="entry name" value="Acyl-CoA_hotdog"/>
</dbReference>
<dbReference type="SUPFAM" id="SSF54637">
    <property type="entry name" value="Thioesterase/thiol ester dehydrase-isomerase"/>
    <property type="match status" value="2"/>
</dbReference>
<name>A0A7I8J9B8_SPIIN</name>
<gene>
    <name evidence="10" type="ORF">SI7747_10012974</name>
</gene>
<evidence type="ECO:0000256" key="5">
    <source>
        <dbReference type="ARBA" id="ARBA00022801"/>
    </source>
</evidence>
<proteinExistence type="inferred from homology"/>
<dbReference type="EC" id="3.1.2.20" evidence="8"/>
<evidence type="ECO:0000256" key="3">
    <source>
        <dbReference type="ARBA" id="ARBA00006538"/>
    </source>
</evidence>
<keyword evidence="5" id="KW-0378">Hydrolase</keyword>
<evidence type="ECO:0000256" key="6">
    <source>
        <dbReference type="ARBA" id="ARBA00023098"/>
    </source>
</evidence>
<dbReference type="InterPro" id="IPR003703">
    <property type="entry name" value="Acyl_CoA_thio"/>
</dbReference>
<dbReference type="InterPro" id="IPR000595">
    <property type="entry name" value="cNMP-bd_dom"/>
</dbReference>
<sequence>MNSEKVVDFLGQVALLLRLPSSSLRKIAAKVELRHYDAGDYVIRQGEKADGIYFIWKGNAEVFESVESEEASYPLKEYDYFGYGIGVSINEVSVVSLSKLTCLVLPQEYFNLLQPDSIWNADESPESLSIVEQTLRLEPIEVDIFRGYTVPGSPVFRQVFGGQFIGQALAAASKTVDCLKLAHSLHAYFIIAGDRNMPIVYHVHHLRDGKSFATRRVDATQKGVVVFSLVASFQKEEPGFEHQHAVMPLVPAPDVLLSMEDLRDIKLTDPRVPITYRNNEARSDFLPWPVEIRFCIPIEMARKYRSEPSLMYWFRIRGKLSDDAALHRCAIAYASDFLFMSISLNPHRKKGLKIMCLSLDHSMWFHRDCRADDWLLFVMESPSASRGRGFATGRMFNRKGELIVSLAQEGLVRKVAPPNRAPPSKL</sequence>
<dbReference type="InterPro" id="IPR014710">
    <property type="entry name" value="RmlC-like_jellyroll"/>
</dbReference>
<dbReference type="GO" id="GO:0009062">
    <property type="term" value="P:fatty acid catabolic process"/>
    <property type="evidence" value="ECO:0007669"/>
    <property type="project" value="TreeGrafter"/>
</dbReference>
<dbReference type="GO" id="GO:0006637">
    <property type="term" value="P:acyl-CoA metabolic process"/>
    <property type="evidence" value="ECO:0007669"/>
    <property type="project" value="InterPro"/>
</dbReference>
<keyword evidence="11" id="KW-1185">Reference proteome</keyword>
<dbReference type="InterPro" id="IPR018490">
    <property type="entry name" value="cNMP-bd_dom_sf"/>
</dbReference>
<dbReference type="Pfam" id="PF13622">
    <property type="entry name" value="4HBT_3"/>
    <property type="match status" value="1"/>
</dbReference>
<dbReference type="Gene3D" id="2.40.160.210">
    <property type="entry name" value="Acyl-CoA thioesterase, double hotdog domain"/>
    <property type="match status" value="1"/>
</dbReference>
<dbReference type="FunFam" id="2.60.120.10:FF:000109">
    <property type="entry name" value="Acyl-CoA thioesterase II"/>
    <property type="match status" value="1"/>
</dbReference>
<dbReference type="GO" id="GO:0005782">
    <property type="term" value="C:peroxisomal matrix"/>
    <property type="evidence" value="ECO:0007669"/>
    <property type="project" value="UniProtKB-SubCell"/>
</dbReference>
<accession>A0A7I8J9B8</accession>
<evidence type="ECO:0000256" key="1">
    <source>
        <dbReference type="ARBA" id="ARBA00004253"/>
    </source>
</evidence>
<feature type="domain" description="Cyclic nucleotide-binding" evidence="9">
    <location>
        <begin position="15"/>
        <end position="82"/>
    </location>
</feature>
<evidence type="ECO:0000313" key="11">
    <source>
        <dbReference type="Proteomes" id="UP001189122"/>
    </source>
</evidence>
<comment type="subunit">
    <text evidence="4">Homotetramer.</text>
</comment>
<dbReference type="SMART" id="SM00100">
    <property type="entry name" value="cNMP"/>
    <property type="match status" value="1"/>
</dbReference>
<evidence type="ECO:0000256" key="7">
    <source>
        <dbReference type="ARBA" id="ARBA00035880"/>
    </source>
</evidence>
<dbReference type="AlphaFoldDB" id="A0A7I8J9B8"/>
<dbReference type="GO" id="GO:0047617">
    <property type="term" value="F:fatty acyl-CoA hydrolase activity"/>
    <property type="evidence" value="ECO:0007669"/>
    <property type="project" value="UniProtKB-EC"/>
</dbReference>
<dbReference type="SUPFAM" id="SSF51206">
    <property type="entry name" value="cAMP-binding domain-like"/>
    <property type="match status" value="1"/>
</dbReference>
<dbReference type="PROSITE" id="PS00888">
    <property type="entry name" value="CNMP_BINDING_1"/>
    <property type="match status" value="1"/>
</dbReference>